<dbReference type="PIRSF" id="PIRSF036625">
    <property type="entry name" value="GAF_ANTAR"/>
    <property type="match status" value="1"/>
</dbReference>
<dbReference type="RefSeq" id="WP_131515531.1">
    <property type="nucleotide sequence ID" value="NZ_SJKD01000005.1"/>
</dbReference>
<dbReference type="InterPro" id="IPR029016">
    <property type="entry name" value="GAF-like_dom_sf"/>
</dbReference>
<dbReference type="EMBL" id="SJKD01000005">
    <property type="protein sequence ID" value="TCC47460.1"/>
    <property type="molecule type" value="Genomic_DNA"/>
</dbReference>
<gene>
    <name evidence="4" type="ORF">E0H75_22005</name>
</gene>
<dbReference type="Gene3D" id="1.10.10.10">
    <property type="entry name" value="Winged helix-like DNA-binding domain superfamily/Winged helix DNA-binding domain"/>
    <property type="match status" value="1"/>
</dbReference>
<comment type="caution">
    <text evidence="4">The sequence shown here is derived from an EMBL/GenBank/DDBJ whole genome shotgun (WGS) entry which is preliminary data.</text>
</comment>
<dbReference type="SUPFAM" id="SSF52172">
    <property type="entry name" value="CheY-like"/>
    <property type="match status" value="1"/>
</dbReference>
<keyword evidence="1" id="KW-0805">Transcription regulation</keyword>
<dbReference type="InterPro" id="IPR036388">
    <property type="entry name" value="WH-like_DNA-bd_sf"/>
</dbReference>
<dbReference type="Pfam" id="PF03861">
    <property type="entry name" value="ANTAR"/>
    <property type="match status" value="1"/>
</dbReference>
<dbReference type="InterPro" id="IPR012074">
    <property type="entry name" value="GAF_ANTAR"/>
</dbReference>
<dbReference type="Gene3D" id="3.30.450.40">
    <property type="match status" value="1"/>
</dbReference>
<dbReference type="GO" id="GO:0003723">
    <property type="term" value="F:RNA binding"/>
    <property type="evidence" value="ECO:0007669"/>
    <property type="project" value="InterPro"/>
</dbReference>
<feature type="domain" description="ANTAR" evidence="3">
    <location>
        <begin position="157"/>
        <end position="218"/>
    </location>
</feature>
<dbReference type="PROSITE" id="PS50921">
    <property type="entry name" value="ANTAR"/>
    <property type="match status" value="1"/>
</dbReference>
<keyword evidence="2" id="KW-0804">Transcription</keyword>
<keyword evidence="5" id="KW-1185">Reference proteome</keyword>
<proteinExistence type="predicted"/>
<evidence type="ECO:0000259" key="3">
    <source>
        <dbReference type="PROSITE" id="PS50921"/>
    </source>
</evidence>
<name>A0A4R0JM85_9ACTN</name>
<dbReference type="AlphaFoldDB" id="A0A4R0JM85"/>
<dbReference type="SUPFAM" id="SSF55781">
    <property type="entry name" value="GAF domain-like"/>
    <property type="match status" value="1"/>
</dbReference>
<dbReference type="SMART" id="SM01012">
    <property type="entry name" value="ANTAR"/>
    <property type="match status" value="1"/>
</dbReference>
<organism evidence="4 5">
    <name type="scientific">Kribbella capetownensis</name>
    <dbReference type="NCBI Taxonomy" id="1572659"/>
    <lineage>
        <taxon>Bacteria</taxon>
        <taxon>Bacillati</taxon>
        <taxon>Actinomycetota</taxon>
        <taxon>Actinomycetes</taxon>
        <taxon>Propionibacteriales</taxon>
        <taxon>Kribbellaceae</taxon>
        <taxon>Kribbella</taxon>
    </lineage>
</organism>
<accession>A0A4R0JM85</accession>
<dbReference type="InterPro" id="IPR005561">
    <property type="entry name" value="ANTAR"/>
</dbReference>
<dbReference type="Proteomes" id="UP000293342">
    <property type="component" value="Unassembled WGS sequence"/>
</dbReference>
<reference evidence="4 5" key="1">
    <citation type="submission" date="2019-02" db="EMBL/GenBank/DDBJ databases">
        <title>Kribbella capetownensis sp. nov. and Kribbella speibonae sp. nov., isolated from soil.</title>
        <authorList>
            <person name="Curtis S.M."/>
            <person name="Norton I."/>
            <person name="Everest G.J."/>
            <person name="Meyers P.R."/>
        </authorList>
    </citation>
    <scope>NUCLEOTIDE SEQUENCE [LARGE SCALE GENOMIC DNA]</scope>
    <source>
        <strain evidence="4 5">YM53</strain>
    </source>
</reference>
<dbReference type="InterPro" id="IPR011006">
    <property type="entry name" value="CheY-like_superfamily"/>
</dbReference>
<evidence type="ECO:0000256" key="2">
    <source>
        <dbReference type="ARBA" id="ARBA00023163"/>
    </source>
</evidence>
<protein>
    <submittedName>
        <fullName evidence="4">ANTAR domain-containing protein</fullName>
    </submittedName>
</protein>
<evidence type="ECO:0000256" key="1">
    <source>
        <dbReference type="ARBA" id="ARBA00023015"/>
    </source>
</evidence>
<evidence type="ECO:0000313" key="5">
    <source>
        <dbReference type="Proteomes" id="UP000293342"/>
    </source>
</evidence>
<evidence type="ECO:0000313" key="4">
    <source>
        <dbReference type="EMBL" id="TCC47460.1"/>
    </source>
</evidence>
<dbReference type="OrthoDB" id="7466251at2"/>
<sequence>MNDDGLLDLAQRLAKSLTPGDLDHTLSRITTAAVESLPDTDYASITILHTDGRLETAAPTDELLWGLDAAQYELREGPCYEAAADEVHVAAPDLAHDERFPRYAVSAVAAGVRAQAGIRLFDAPRSRGALNLYARKLGAFSDLGAIGELFRHQAAMAIDYAREIHNLQEAVRTRGRIGTAVGIVMERYHLRDDRAFAFLTRLSQDGNVKLREVAERLIATTNR</sequence>